<evidence type="ECO:0000256" key="1">
    <source>
        <dbReference type="SAM" id="MobiDB-lite"/>
    </source>
</evidence>
<dbReference type="EMBL" id="RBPX01000455">
    <property type="protein sequence ID" value="RMO54707.1"/>
    <property type="molecule type" value="Genomic_DNA"/>
</dbReference>
<dbReference type="Gene3D" id="3.30.1460.10">
    <property type="match status" value="1"/>
</dbReference>
<dbReference type="CDD" id="cd17025">
    <property type="entry name" value="T3SC_IA_ShcF-like"/>
    <property type="match status" value="1"/>
</dbReference>
<feature type="compositionally biased region" description="Polar residues" evidence="1">
    <location>
        <begin position="201"/>
        <end position="211"/>
    </location>
</feature>
<comment type="caution">
    <text evidence="2">The sequence shown here is derived from an EMBL/GenBank/DDBJ whole genome shotgun (WGS) entry which is preliminary data.</text>
</comment>
<gene>
    <name evidence="2" type="ORF">ALQ37_200216</name>
</gene>
<dbReference type="SUPFAM" id="SSF69635">
    <property type="entry name" value="Type III secretory system chaperone-like"/>
    <property type="match status" value="1"/>
</dbReference>
<sequence>MVSTYIWVDTIASSDGVRKVCCPDGYRVSPWAWNRSAISATQLRLFIQGNIMQADPFQSFARFIIKQYPDTPQIHEAEKHPVYLLTFGADLDIHLIGSQSGYLNLVATFPAPKAWLELDGLRALLAENIFSLQHPQIILGLDAASGKLVLSLRQPLAELSDESVLSLFEAFLRQAIDLHSGRILPPSTTSAESSREPLSKTRLQVTNNPSSLKEKSRA</sequence>
<proteinExistence type="predicted"/>
<name>A0A3M3WA89_PSEAP</name>
<evidence type="ECO:0000313" key="3">
    <source>
        <dbReference type="Proteomes" id="UP000274541"/>
    </source>
</evidence>
<reference evidence="2 3" key="1">
    <citation type="submission" date="2018-08" db="EMBL/GenBank/DDBJ databases">
        <title>Recombination of ecologically and evolutionarily significant loci maintains genetic cohesion in the Pseudomonas syringae species complex.</title>
        <authorList>
            <person name="Dillon M."/>
            <person name="Thakur S."/>
            <person name="Almeida R.N.D."/>
            <person name="Weir B.S."/>
            <person name="Guttman D.S."/>
        </authorList>
    </citation>
    <scope>NUCLEOTIDE SEQUENCE [LARGE SCALE GENOMIC DNA]</scope>
    <source>
        <strain evidence="2 3">ICMP 4388</strain>
    </source>
</reference>
<dbReference type="GO" id="GO:0030254">
    <property type="term" value="P:protein secretion by the type III secretion system"/>
    <property type="evidence" value="ECO:0007669"/>
    <property type="project" value="InterPro"/>
</dbReference>
<evidence type="ECO:0008006" key="4">
    <source>
        <dbReference type="Google" id="ProtNLM"/>
    </source>
</evidence>
<accession>A0A3M3WA89</accession>
<dbReference type="AlphaFoldDB" id="A0A3M3WA89"/>
<dbReference type="Pfam" id="PF05932">
    <property type="entry name" value="CesT"/>
    <property type="match status" value="1"/>
</dbReference>
<evidence type="ECO:0000313" key="2">
    <source>
        <dbReference type="EMBL" id="RMO54707.1"/>
    </source>
</evidence>
<protein>
    <recommendedName>
        <fullName evidence="4">Type III chaperone protein ShcF</fullName>
    </recommendedName>
</protein>
<feature type="region of interest" description="Disordered" evidence="1">
    <location>
        <begin position="186"/>
        <end position="218"/>
    </location>
</feature>
<dbReference type="Proteomes" id="UP000274541">
    <property type="component" value="Unassembled WGS sequence"/>
</dbReference>
<dbReference type="InterPro" id="IPR010261">
    <property type="entry name" value="Tir_chaperone"/>
</dbReference>
<organism evidence="2 3">
    <name type="scientific">Pseudomonas syringae pv. aptata</name>
    <dbReference type="NCBI Taxonomy" id="83167"/>
    <lineage>
        <taxon>Bacteria</taxon>
        <taxon>Pseudomonadati</taxon>
        <taxon>Pseudomonadota</taxon>
        <taxon>Gammaproteobacteria</taxon>
        <taxon>Pseudomonadales</taxon>
        <taxon>Pseudomonadaceae</taxon>
        <taxon>Pseudomonas</taxon>
        <taxon>Pseudomonas syringae</taxon>
    </lineage>
</organism>